<evidence type="ECO:0000313" key="5">
    <source>
        <dbReference type="EMBL" id="KAK4207960.1"/>
    </source>
</evidence>
<gene>
    <name evidence="5" type="ORF">QBC37DRAFT_432676</name>
</gene>
<feature type="transmembrane region" description="Helical" evidence="2">
    <location>
        <begin position="228"/>
        <end position="248"/>
    </location>
</feature>
<feature type="compositionally biased region" description="Polar residues" evidence="1">
    <location>
        <begin position="151"/>
        <end position="164"/>
    </location>
</feature>
<dbReference type="AlphaFoldDB" id="A0AAN6XWM5"/>
<dbReference type="Proteomes" id="UP001301769">
    <property type="component" value="Unassembled WGS sequence"/>
</dbReference>
<evidence type="ECO:0000256" key="1">
    <source>
        <dbReference type="SAM" id="MobiDB-lite"/>
    </source>
</evidence>
<feature type="region of interest" description="Disordered" evidence="1">
    <location>
        <begin position="271"/>
        <end position="302"/>
    </location>
</feature>
<dbReference type="PANTHER" id="PTHR38118">
    <property type="entry name" value="ANCHORED CELL WALL PROTEIN 11-RELATED"/>
    <property type="match status" value="1"/>
</dbReference>
<feature type="chain" id="PRO_5043052798" description="DUF7707 domain-containing protein" evidence="3">
    <location>
        <begin position="33"/>
        <end position="355"/>
    </location>
</feature>
<evidence type="ECO:0000256" key="2">
    <source>
        <dbReference type="SAM" id="Phobius"/>
    </source>
</evidence>
<dbReference type="InterPro" id="IPR056124">
    <property type="entry name" value="DUF7707"/>
</dbReference>
<dbReference type="Pfam" id="PF24808">
    <property type="entry name" value="DUF7707"/>
    <property type="match status" value="1"/>
</dbReference>
<feature type="region of interest" description="Disordered" evidence="1">
    <location>
        <begin position="143"/>
        <end position="225"/>
    </location>
</feature>
<evidence type="ECO:0000259" key="4">
    <source>
        <dbReference type="Pfam" id="PF24808"/>
    </source>
</evidence>
<name>A0AAN6XWM5_9PEZI</name>
<evidence type="ECO:0000256" key="3">
    <source>
        <dbReference type="SAM" id="SignalP"/>
    </source>
</evidence>
<evidence type="ECO:0000313" key="6">
    <source>
        <dbReference type="Proteomes" id="UP001301769"/>
    </source>
</evidence>
<proteinExistence type="predicted"/>
<keyword evidence="6" id="KW-1185">Reference proteome</keyword>
<feature type="compositionally biased region" description="Low complexity" evidence="1">
    <location>
        <begin position="197"/>
        <end position="207"/>
    </location>
</feature>
<keyword evidence="2" id="KW-0472">Membrane</keyword>
<keyword evidence="3" id="KW-0732">Signal</keyword>
<dbReference type="PANTHER" id="PTHR38118:SF3">
    <property type="entry name" value="ANCHORED CELL WALL PROTEIN 11"/>
    <property type="match status" value="1"/>
</dbReference>
<reference evidence="5" key="2">
    <citation type="submission" date="2023-05" db="EMBL/GenBank/DDBJ databases">
        <authorList>
            <consortium name="Lawrence Berkeley National Laboratory"/>
            <person name="Steindorff A."/>
            <person name="Hensen N."/>
            <person name="Bonometti L."/>
            <person name="Westerberg I."/>
            <person name="Brannstrom I.O."/>
            <person name="Guillou S."/>
            <person name="Cros-Aarteil S."/>
            <person name="Calhoun S."/>
            <person name="Haridas S."/>
            <person name="Kuo A."/>
            <person name="Mondo S."/>
            <person name="Pangilinan J."/>
            <person name="Riley R."/>
            <person name="Labutti K."/>
            <person name="Andreopoulos B."/>
            <person name="Lipzen A."/>
            <person name="Chen C."/>
            <person name="Yanf M."/>
            <person name="Daum C."/>
            <person name="Ng V."/>
            <person name="Clum A."/>
            <person name="Ohm R."/>
            <person name="Martin F."/>
            <person name="Silar P."/>
            <person name="Natvig D."/>
            <person name="Lalanne C."/>
            <person name="Gautier V."/>
            <person name="Ament-Velasquez S.L."/>
            <person name="Kruys A."/>
            <person name="Hutchinson M.I."/>
            <person name="Powell A.J."/>
            <person name="Barry K."/>
            <person name="Miller A.N."/>
            <person name="Grigoriev I.V."/>
            <person name="Debuchy R."/>
            <person name="Gladieux P."/>
            <person name="Thoren M.H."/>
            <person name="Johannesson H."/>
        </authorList>
    </citation>
    <scope>NUCLEOTIDE SEQUENCE</scope>
    <source>
        <strain evidence="5">PSN293</strain>
    </source>
</reference>
<feature type="domain" description="DUF7707" evidence="4">
    <location>
        <begin position="36"/>
        <end position="136"/>
    </location>
</feature>
<comment type="caution">
    <text evidence="5">The sequence shown here is derived from an EMBL/GenBank/DDBJ whole genome shotgun (WGS) entry which is preliminary data.</text>
</comment>
<sequence>MAGLRTWLLPIGNLIPNLLFGLFLFSSPLCSAKTFEIDPKTVDLGTREMWCAMEIQTCSLICDTQMSKKDNYCNATTLEYRCRCKTWQPQMDRYEHTLPTFLCTKTYDNCVKSNFGDLGAQNSCTVSIKRFCGDLTPVPGGGGAGGASDVFENQSQQPTKAPSDTKSTTNPAATASNANAKASPSPPDPLKANKEATSSPSSRNSTSTDEDDDEDTDGNPGRDTGAKAGMAGGAVAALALVICVIYIYRLRKKAALSHTLTQSTEARELSQAENGLKASHSKDAAELGGMVHRKPELDGEALEDGSKEWAVEMEQPGAVRGVPAAVHELEVYSPVELDATGDTFELVGSIKKKEG</sequence>
<accession>A0AAN6XWM5</accession>
<feature type="compositionally biased region" description="Low complexity" evidence="1">
    <location>
        <begin position="165"/>
        <end position="183"/>
    </location>
</feature>
<protein>
    <recommendedName>
        <fullName evidence="4">DUF7707 domain-containing protein</fullName>
    </recommendedName>
</protein>
<keyword evidence="2" id="KW-0812">Transmembrane</keyword>
<feature type="compositionally biased region" description="Acidic residues" evidence="1">
    <location>
        <begin position="208"/>
        <end position="217"/>
    </location>
</feature>
<reference evidence="5" key="1">
    <citation type="journal article" date="2023" name="Mol. Phylogenet. Evol.">
        <title>Genome-scale phylogeny and comparative genomics of the fungal order Sordariales.</title>
        <authorList>
            <person name="Hensen N."/>
            <person name="Bonometti L."/>
            <person name="Westerberg I."/>
            <person name="Brannstrom I.O."/>
            <person name="Guillou S."/>
            <person name="Cros-Aarteil S."/>
            <person name="Calhoun S."/>
            <person name="Haridas S."/>
            <person name="Kuo A."/>
            <person name="Mondo S."/>
            <person name="Pangilinan J."/>
            <person name="Riley R."/>
            <person name="LaButti K."/>
            <person name="Andreopoulos B."/>
            <person name="Lipzen A."/>
            <person name="Chen C."/>
            <person name="Yan M."/>
            <person name="Daum C."/>
            <person name="Ng V."/>
            <person name="Clum A."/>
            <person name="Steindorff A."/>
            <person name="Ohm R.A."/>
            <person name="Martin F."/>
            <person name="Silar P."/>
            <person name="Natvig D.O."/>
            <person name="Lalanne C."/>
            <person name="Gautier V."/>
            <person name="Ament-Velasquez S.L."/>
            <person name="Kruys A."/>
            <person name="Hutchinson M.I."/>
            <person name="Powell A.J."/>
            <person name="Barry K."/>
            <person name="Miller A.N."/>
            <person name="Grigoriev I.V."/>
            <person name="Debuchy R."/>
            <person name="Gladieux P."/>
            <person name="Hiltunen Thoren M."/>
            <person name="Johannesson H."/>
        </authorList>
    </citation>
    <scope>NUCLEOTIDE SEQUENCE</scope>
    <source>
        <strain evidence="5">PSN293</strain>
    </source>
</reference>
<dbReference type="EMBL" id="MU858265">
    <property type="protein sequence ID" value="KAK4207960.1"/>
    <property type="molecule type" value="Genomic_DNA"/>
</dbReference>
<organism evidence="5 6">
    <name type="scientific">Rhypophila decipiens</name>
    <dbReference type="NCBI Taxonomy" id="261697"/>
    <lineage>
        <taxon>Eukaryota</taxon>
        <taxon>Fungi</taxon>
        <taxon>Dikarya</taxon>
        <taxon>Ascomycota</taxon>
        <taxon>Pezizomycotina</taxon>
        <taxon>Sordariomycetes</taxon>
        <taxon>Sordariomycetidae</taxon>
        <taxon>Sordariales</taxon>
        <taxon>Naviculisporaceae</taxon>
        <taxon>Rhypophila</taxon>
    </lineage>
</organism>
<keyword evidence="2" id="KW-1133">Transmembrane helix</keyword>
<feature type="signal peptide" evidence="3">
    <location>
        <begin position="1"/>
        <end position="32"/>
    </location>
</feature>